<gene>
    <name evidence="1" type="ORF">HHL10_08020</name>
</gene>
<evidence type="ECO:0008006" key="3">
    <source>
        <dbReference type="Google" id="ProtNLM"/>
    </source>
</evidence>
<dbReference type="EMBL" id="JABBFW010000004">
    <property type="protein sequence ID" value="NML14921.1"/>
    <property type="molecule type" value="Genomic_DNA"/>
</dbReference>
<name>A0A848FAB1_9BURK</name>
<protein>
    <recommendedName>
        <fullName evidence="3">Zn-binding Pro-Ala-Ala-Arg (PAAR) domain-containing protein, incolved in TypeVI secretion</fullName>
    </recommendedName>
</protein>
<organism evidence="1 2">
    <name type="scientific">Azohydromonas caseinilytica</name>
    <dbReference type="NCBI Taxonomy" id="2728836"/>
    <lineage>
        <taxon>Bacteria</taxon>
        <taxon>Pseudomonadati</taxon>
        <taxon>Pseudomonadota</taxon>
        <taxon>Betaproteobacteria</taxon>
        <taxon>Burkholderiales</taxon>
        <taxon>Sphaerotilaceae</taxon>
        <taxon>Azohydromonas</taxon>
    </lineage>
</organism>
<dbReference type="Gene3D" id="2.60.200.60">
    <property type="match status" value="1"/>
</dbReference>
<dbReference type="RefSeq" id="WP_169159829.1">
    <property type="nucleotide sequence ID" value="NZ_JABBFW010000004.1"/>
</dbReference>
<dbReference type="CDD" id="cd14744">
    <property type="entry name" value="PAAR_CT_2"/>
    <property type="match status" value="1"/>
</dbReference>
<reference evidence="1 2" key="1">
    <citation type="submission" date="2020-04" db="EMBL/GenBank/DDBJ databases">
        <title>Azohydromonas sp. isolated from soil.</title>
        <authorList>
            <person name="Dahal R.H."/>
        </authorList>
    </citation>
    <scope>NUCLEOTIDE SEQUENCE [LARGE SCALE GENOMIC DNA]</scope>
    <source>
        <strain evidence="1 2">G-1-1-14</strain>
    </source>
</reference>
<sequence length="91" mass="9236">MSRKIIRLGDPTDHGGKVMSSGAPQFTVDGIAVALQGDACSCPRRGHGGCTIAEGDPSHTINGIPVAYEGHKTTCGATLIATAGRFTKGQG</sequence>
<accession>A0A848FAB1</accession>
<dbReference type="InterPro" id="IPR008727">
    <property type="entry name" value="PAAR_motif"/>
</dbReference>
<dbReference type="Proteomes" id="UP000574067">
    <property type="component" value="Unassembled WGS sequence"/>
</dbReference>
<evidence type="ECO:0000313" key="2">
    <source>
        <dbReference type="Proteomes" id="UP000574067"/>
    </source>
</evidence>
<dbReference type="Pfam" id="PF05488">
    <property type="entry name" value="PAAR_motif"/>
    <property type="match status" value="1"/>
</dbReference>
<dbReference type="AlphaFoldDB" id="A0A848FAB1"/>
<evidence type="ECO:0000313" key="1">
    <source>
        <dbReference type="EMBL" id="NML14921.1"/>
    </source>
</evidence>
<proteinExistence type="predicted"/>
<keyword evidence="2" id="KW-1185">Reference proteome</keyword>
<comment type="caution">
    <text evidence="1">The sequence shown here is derived from an EMBL/GenBank/DDBJ whole genome shotgun (WGS) entry which is preliminary data.</text>
</comment>